<accession>A0A0C3ARD7</accession>
<reference evidence="9" key="2">
    <citation type="submission" date="2015-01" db="EMBL/GenBank/DDBJ databases">
        <title>Evolutionary Origins and Diversification of the Mycorrhizal Mutualists.</title>
        <authorList>
            <consortium name="DOE Joint Genome Institute"/>
            <consortium name="Mycorrhizal Genomics Consortium"/>
            <person name="Kohler A."/>
            <person name="Kuo A."/>
            <person name="Nagy L.G."/>
            <person name="Floudas D."/>
            <person name="Copeland A."/>
            <person name="Barry K.W."/>
            <person name="Cichocki N."/>
            <person name="Veneault-Fourrey C."/>
            <person name="LaButti K."/>
            <person name="Lindquist E.A."/>
            <person name="Lipzen A."/>
            <person name="Lundell T."/>
            <person name="Morin E."/>
            <person name="Murat C."/>
            <person name="Riley R."/>
            <person name="Ohm R."/>
            <person name="Sun H."/>
            <person name="Tunlid A."/>
            <person name="Henrissat B."/>
            <person name="Grigoriev I.V."/>
            <person name="Hibbett D.S."/>
            <person name="Martin F."/>
        </authorList>
    </citation>
    <scope>NUCLEOTIDE SEQUENCE [LARGE SCALE GENOMIC DNA]</scope>
    <source>
        <strain evidence="9">MAFF 305830</strain>
    </source>
</reference>
<evidence type="ECO:0000256" key="7">
    <source>
        <dbReference type="SAM" id="MobiDB-lite"/>
    </source>
</evidence>
<dbReference type="Proteomes" id="UP000054097">
    <property type="component" value="Unassembled WGS sequence"/>
</dbReference>
<evidence type="ECO:0000256" key="2">
    <source>
        <dbReference type="ARBA" id="ARBA00022645"/>
    </source>
</evidence>
<dbReference type="InterPro" id="IPR029058">
    <property type="entry name" value="AB_hydrolase_fold"/>
</dbReference>
<evidence type="ECO:0000256" key="1">
    <source>
        <dbReference type="ARBA" id="ARBA00009431"/>
    </source>
</evidence>
<keyword evidence="5" id="KW-0325">Glycoprotein</keyword>
<keyword evidence="9" id="KW-1185">Reference proteome</keyword>
<evidence type="ECO:0000256" key="4">
    <source>
        <dbReference type="ARBA" id="ARBA00022801"/>
    </source>
</evidence>
<evidence type="ECO:0000313" key="9">
    <source>
        <dbReference type="Proteomes" id="UP000054097"/>
    </source>
</evidence>
<keyword evidence="2 6" id="KW-0121">Carboxypeptidase</keyword>
<dbReference type="AlphaFoldDB" id="A0A0C3ARD7"/>
<reference evidence="8 9" key="1">
    <citation type="submission" date="2014-04" db="EMBL/GenBank/DDBJ databases">
        <authorList>
            <consortium name="DOE Joint Genome Institute"/>
            <person name="Kuo A."/>
            <person name="Zuccaro A."/>
            <person name="Kohler A."/>
            <person name="Nagy L.G."/>
            <person name="Floudas D."/>
            <person name="Copeland A."/>
            <person name="Barry K.W."/>
            <person name="Cichocki N."/>
            <person name="Veneault-Fourrey C."/>
            <person name="LaButti K."/>
            <person name="Lindquist E.A."/>
            <person name="Lipzen A."/>
            <person name="Lundell T."/>
            <person name="Morin E."/>
            <person name="Murat C."/>
            <person name="Sun H."/>
            <person name="Tunlid A."/>
            <person name="Henrissat B."/>
            <person name="Grigoriev I.V."/>
            <person name="Hibbett D.S."/>
            <person name="Martin F."/>
            <person name="Nordberg H.P."/>
            <person name="Cantor M.N."/>
            <person name="Hua S.X."/>
        </authorList>
    </citation>
    <scope>NUCLEOTIDE SEQUENCE [LARGE SCALE GENOMIC DNA]</scope>
    <source>
        <strain evidence="8 9">MAFF 305830</strain>
    </source>
</reference>
<evidence type="ECO:0000256" key="3">
    <source>
        <dbReference type="ARBA" id="ARBA00022670"/>
    </source>
</evidence>
<dbReference type="GO" id="GO:0006508">
    <property type="term" value="P:proteolysis"/>
    <property type="evidence" value="ECO:0007669"/>
    <property type="project" value="UniProtKB-KW"/>
</dbReference>
<dbReference type="InterPro" id="IPR001563">
    <property type="entry name" value="Peptidase_S10"/>
</dbReference>
<evidence type="ECO:0000256" key="5">
    <source>
        <dbReference type="ARBA" id="ARBA00023180"/>
    </source>
</evidence>
<evidence type="ECO:0000313" key="8">
    <source>
        <dbReference type="EMBL" id="KIM27100.1"/>
    </source>
</evidence>
<dbReference type="PANTHER" id="PTHR11802:SF479">
    <property type="entry name" value="CARBOXYPEPTIDASE"/>
    <property type="match status" value="1"/>
</dbReference>
<feature type="compositionally biased region" description="Acidic residues" evidence="7">
    <location>
        <begin position="312"/>
        <end position="325"/>
    </location>
</feature>
<keyword evidence="6" id="KW-0732">Signal</keyword>
<dbReference type="Pfam" id="PF00450">
    <property type="entry name" value="Peptidase_S10"/>
    <property type="match status" value="2"/>
</dbReference>
<dbReference type="EMBL" id="KN824301">
    <property type="protein sequence ID" value="KIM27100.1"/>
    <property type="molecule type" value="Genomic_DNA"/>
</dbReference>
<organism evidence="8 9">
    <name type="scientific">Serendipita vermifera MAFF 305830</name>
    <dbReference type="NCBI Taxonomy" id="933852"/>
    <lineage>
        <taxon>Eukaryota</taxon>
        <taxon>Fungi</taxon>
        <taxon>Dikarya</taxon>
        <taxon>Basidiomycota</taxon>
        <taxon>Agaricomycotina</taxon>
        <taxon>Agaricomycetes</taxon>
        <taxon>Sebacinales</taxon>
        <taxon>Serendipitaceae</taxon>
        <taxon>Serendipita</taxon>
    </lineage>
</organism>
<dbReference type="PRINTS" id="PR00724">
    <property type="entry name" value="CRBOXYPTASEC"/>
</dbReference>
<dbReference type="EC" id="3.4.16.-" evidence="6"/>
<name>A0A0C3ARD7_SERVB</name>
<dbReference type="InterPro" id="IPR018202">
    <property type="entry name" value="Ser_caboxypep_ser_AS"/>
</dbReference>
<comment type="similarity">
    <text evidence="1 6">Belongs to the peptidase S10 family.</text>
</comment>
<protein>
    <recommendedName>
        <fullName evidence="6">Carboxypeptidase</fullName>
        <ecNumber evidence="6">3.4.16.-</ecNumber>
    </recommendedName>
</protein>
<proteinExistence type="inferred from homology"/>
<dbReference type="HOGENOM" id="CLU_440163_0_0_1"/>
<feature type="signal peptide" evidence="6">
    <location>
        <begin position="1"/>
        <end position="23"/>
    </location>
</feature>
<dbReference type="GO" id="GO:0004185">
    <property type="term" value="F:serine-type carboxypeptidase activity"/>
    <property type="evidence" value="ECO:0007669"/>
    <property type="project" value="UniProtKB-UniRule"/>
</dbReference>
<dbReference type="Gene3D" id="3.40.50.1820">
    <property type="entry name" value="alpha/beta hydrolase"/>
    <property type="match status" value="1"/>
</dbReference>
<dbReference type="PROSITE" id="PS00131">
    <property type="entry name" value="CARBOXYPEPT_SER_SER"/>
    <property type="match status" value="1"/>
</dbReference>
<dbReference type="SUPFAM" id="SSF53474">
    <property type="entry name" value="alpha/beta-Hydrolases"/>
    <property type="match status" value="1"/>
</dbReference>
<keyword evidence="3 6" id="KW-0645">Protease</keyword>
<keyword evidence="4 6" id="KW-0378">Hydrolase</keyword>
<evidence type="ECO:0000256" key="6">
    <source>
        <dbReference type="RuleBase" id="RU361156"/>
    </source>
</evidence>
<gene>
    <name evidence="8" type="ORF">M408DRAFT_24847</name>
</gene>
<dbReference type="STRING" id="933852.A0A0C3ARD7"/>
<feature type="region of interest" description="Disordered" evidence="7">
    <location>
        <begin position="305"/>
        <end position="331"/>
    </location>
</feature>
<feature type="chain" id="PRO_5006514394" description="Carboxypeptidase" evidence="6">
    <location>
        <begin position="24"/>
        <end position="685"/>
    </location>
</feature>
<sequence>MARTTTFLLLVAFLQLSTTTSVAKTPPSTFPHAYPGMPTTPYGPDWQAYYEVTTPLPNITFPLPRAYAGSVSVDRPGHPNDTLFFVAFEREDGSLSATDGERANEPWAVWLNGGPGSSSMDGLFNENGPLRVALADGDTTGKNFIMTPNPYSWTNLTDMFYVDQPVGTGYSTSDRHGYVADQDQVGEDFTNFLANIVAVFPSLKARPLFLTGESYAGRFIPYIAKTIVAKSPAPVNLTKMMIGDGAFGNRGAFVEYSTIQIMQTYPQLFGFDTNVYEYFVEQYNLCGYNLTLSYPSPSPYPTLRASAFLSNDPDDDGDDDEEDLDAATSDSGDSFKRVKRLLAMYDLEPRGIMDRRHLVGQHHSLRRRARPPPLSPTGVIDAKYQCHVLENLQDYAENYTVPWTSAGFDRFRISDALVPAAPDNPSFFLNDPTVRAAFHAPKKTWTKSFDYPFNSTYTHPGLPSTGDPSPESQLLLSDLSNHVSMIFFSGNDDALAAHRGTELAIQNTTFGGIRGFTVRPSTPFSDVEGRFAGIIHQERGVTYALVEGAGHKGPKNKPSSAYALYREFVVGSNQTGLVVADGSSTTVVGGIHTEYEPGILTASGVLTGSYRTEGTYTWPTESWAAWGSYMATRTAQDAPIPHATDEGGVGHANNGALAKNGAFVKKIWSIQISAALLFTLSWMFA</sequence>
<dbReference type="OrthoDB" id="443318at2759"/>
<dbReference type="PANTHER" id="PTHR11802">
    <property type="entry name" value="SERINE PROTEASE FAMILY S10 SERINE CARBOXYPEPTIDASE"/>
    <property type="match status" value="1"/>
</dbReference>